<protein>
    <submittedName>
        <fullName evidence="2">Uncharacterized protein</fullName>
    </submittedName>
</protein>
<keyword evidence="3" id="KW-1185">Reference proteome</keyword>
<evidence type="ECO:0000313" key="3">
    <source>
        <dbReference type="Proteomes" id="UP000597853"/>
    </source>
</evidence>
<dbReference type="Proteomes" id="UP000597853">
    <property type="component" value="Unassembled WGS sequence"/>
</dbReference>
<evidence type="ECO:0000313" key="2">
    <source>
        <dbReference type="EMBL" id="GGS78253.1"/>
    </source>
</evidence>
<comment type="caution">
    <text evidence="2">The sequence shown here is derived from an EMBL/GenBank/DDBJ whole genome shotgun (WGS) entry which is preliminary data.</text>
</comment>
<name>A0ABQ2TQI1_STREZ</name>
<sequence>MTDPTDREAVRRRARERAERMGLARPETTPDPATHDFLEPLPTTNPRALRALLSSGRLTPGQAAAARHMFTAVRQYVTDHPEDAA</sequence>
<gene>
    <name evidence="2" type="ORF">GCM10010285_65460</name>
</gene>
<accession>A0ABQ2TQI1</accession>
<reference evidence="3" key="1">
    <citation type="journal article" date="2019" name="Int. J. Syst. Evol. Microbiol.">
        <title>The Global Catalogue of Microorganisms (GCM) 10K type strain sequencing project: providing services to taxonomists for standard genome sequencing and annotation.</title>
        <authorList>
            <consortium name="The Broad Institute Genomics Platform"/>
            <consortium name="The Broad Institute Genome Sequencing Center for Infectious Disease"/>
            <person name="Wu L."/>
            <person name="Ma J."/>
        </authorList>
    </citation>
    <scope>NUCLEOTIDE SEQUENCE [LARGE SCALE GENOMIC DNA]</scope>
    <source>
        <strain evidence="3">JCM 4416</strain>
    </source>
</reference>
<organism evidence="2 3">
    <name type="scientific">Streptomyces pseudogriseolus</name>
    <name type="common">Streptomyces gancidicus</name>
    <name type="synonym">Streptomyces rubiginosus</name>
    <dbReference type="NCBI Taxonomy" id="36817"/>
    <lineage>
        <taxon>Bacteria</taxon>
        <taxon>Bacillati</taxon>
        <taxon>Actinomycetota</taxon>
        <taxon>Actinomycetes</taxon>
        <taxon>Kitasatosporales</taxon>
        <taxon>Streptomycetaceae</taxon>
        <taxon>Streptomyces</taxon>
        <taxon>Streptomyces pseudogriseolus group</taxon>
    </lineage>
</organism>
<evidence type="ECO:0000256" key="1">
    <source>
        <dbReference type="SAM" id="MobiDB-lite"/>
    </source>
</evidence>
<dbReference type="EMBL" id="BMTX01000050">
    <property type="protein sequence ID" value="GGS78253.1"/>
    <property type="molecule type" value="Genomic_DNA"/>
</dbReference>
<feature type="compositionally biased region" description="Basic and acidic residues" evidence="1">
    <location>
        <begin position="1"/>
        <end position="22"/>
    </location>
</feature>
<proteinExistence type="predicted"/>
<feature type="region of interest" description="Disordered" evidence="1">
    <location>
        <begin position="1"/>
        <end position="43"/>
    </location>
</feature>